<evidence type="ECO:0008006" key="3">
    <source>
        <dbReference type="Google" id="ProtNLM"/>
    </source>
</evidence>
<dbReference type="RefSeq" id="WP_039136861.1">
    <property type="nucleotide sequence ID" value="NZ_JSVC01000002.1"/>
</dbReference>
<evidence type="ECO:0000313" key="2">
    <source>
        <dbReference type="Proteomes" id="UP000031408"/>
    </source>
</evidence>
<evidence type="ECO:0000313" key="1">
    <source>
        <dbReference type="EMBL" id="KIC96071.1"/>
    </source>
</evidence>
<proteinExistence type="predicted"/>
<reference evidence="1 2" key="1">
    <citation type="submission" date="2014-11" db="EMBL/GenBank/DDBJ databases">
        <title>Genome sequence of Flavihumibacter solisilvae 3-3.</title>
        <authorList>
            <person name="Zhou G."/>
            <person name="Li M."/>
            <person name="Wang G."/>
        </authorList>
    </citation>
    <scope>NUCLEOTIDE SEQUENCE [LARGE SCALE GENOMIC DNA]</scope>
    <source>
        <strain evidence="1 2">3-3</strain>
    </source>
</reference>
<comment type="caution">
    <text evidence="1">The sequence shown here is derived from an EMBL/GenBank/DDBJ whole genome shotgun (WGS) entry which is preliminary data.</text>
</comment>
<dbReference type="SUPFAM" id="SSF48452">
    <property type="entry name" value="TPR-like"/>
    <property type="match status" value="2"/>
</dbReference>
<sequence length="568" mass="63482">MKHLFFIGGVIIVGLFFANGRRPAKIVETGISIPVYCGPSIDTALMNNGDAPIFSGLGNLHFAVTTTSARVQQYFNQGLSLMYAFNHGEAGRSFKSALKLDSTCAMVHWGMVMVLGPNYNAALNPTSLAEINAYLDKAKFYAKDVNEKEKGLIAAVAKRYPSEPATDMSPFNEAYATAMKKLAIRFPDDMEIAVLYAEALMNEHPWNLWLKDGTPQPWTPAILNLLEEILGKWPSHPGAIHYYIHATEASKNAEKALPYAGRLPELMPAAGHLVHMPSHIYIRTGDYHKGVLVNEQASSADSAYISQCRREGSYPMLLYPHNIHFLAACAFLEGSSEKAIRNAWRVSAVTDKRYLAENITLQHYYIIPYYVLVQLGRWKEILALSAPGESLLYPRSIYHYARGMAFAASNELPAAERELELLKIIAGDAALKKMLIWDMNSAADLAGIASNVLEGEILARRRRFDAADKLFVAAIEIEDRLNYTEPPDWFFSVRLTRGHWLLKAQKYAGAEKVFRDDLQTFKENGWSLMGLYKALAGQEKDVEAAEVSRRFNVAWQWADISISSSRVE</sequence>
<protein>
    <recommendedName>
        <fullName evidence="3">Tetratricopeptide repeat protein</fullName>
    </recommendedName>
</protein>
<dbReference type="PANTHER" id="PTHR45588">
    <property type="entry name" value="TPR DOMAIN-CONTAINING PROTEIN"/>
    <property type="match status" value="1"/>
</dbReference>
<dbReference type="Proteomes" id="UP000031408">
    <property type="component" value="Unassembled WGS sequence"/>
</dbReference>
<dbReference type="OrthoDB" id="9778494at2"/>
<dbReference type="Gene3D" id="1.25.40.10">
    <property type="entry name" value="Tetratricopeptide repeat domain"/>
    <property type="match status" value="2"/>
</dbReference>
<gene>
    <name evidence="1" type="ORF">OI18_02535</name>
</gene>
<accession>A0A0C1L989</accession>
<name>A0A0C1L989_9BACT</name>
<dbReference type="InterPro" id="IPR011990">
    <property type="entry name" value="TPR-like_helical_dom_sf"/>
</dbReference>
<dbReference type="STRING" id="1349421.OI18_02535"/>
<organism evidence="1 2">
    <name type="scientific">Flavihumibacter solisilvae</name>
    <dbReference type="NCBI Taxonomy" id="1349421"/>
    <lineage>
        <taxon>Bacteria</taxon>
        <taxon>Pseudomonadati</taxon>
        <taxon>Bacteroidota</taxon>
        <taxon>Chitinophagia</taxon>
        <taxon>Chitinophagales</taxon>
        <taxon>Chitinophagaceae</taxon>
        <taxon>Flavihumibacter</taxon>
    </lineage>
</organism>
<dbReference type="EMBL" id="JSVC01000002">
    <property type="protein sequence ID" value="KIC96071.1"/>
    <property type="molecule type" value="Genomic_DNA"/>
</dbReference>
<dbReference type="AlphaFoldDB" id="A0A0C1L989"/>
<keyword evidence="2" id="KW-1185">Reference proteome</keyword>
<dbReference type="PANTHER" id="PTHR45588:SF1">
    <property type="entry name" value="WW DOMAIN-CONTAINING PROTEIN"/>
    <property type="match status" value="1"/>
</dbReference>